<dbReference type="Pfam" id="PF13302">
    <property type="entry name" value="Acetyltransf_3"/>
    <property type="match status" value="1"/>
</dbReference>
<feature type="domain" description="N-acetyltransferase" evidence="1">
    <location>
        <begin position="10"/>
        <end position="173"/>
    </location>
</feature>
<reference evidence="2 3" key="1">
    <citation type="submission" date="2016-11" db="EMBL/GenBank/DDBJ databases">
        <title>Trade-off between light-utilization and light-protection in marine flavobacteria.</title>
        <authorList>
            <person name="Kumagai Y."/>
        </authorList>
    </citation>
    <scope>NUCLEOTIDE SEQUENCE [LARGE SCALE GENOMIC DNA]</scope>
    <source>
        <strain evidence="2 3">JCM 17109</strain>
    </source>
</reference>
<accession>A0A2S9WX37</accession>
<dbReference type="InterPro" id="IPR051531">
    <property type="entry name" value="N-acetyltransferase"/>
</dbReference>
<evidence type="ECO:0000313" key="2">
    <source>
        <dbReference type="EMBL" id="PRP68037.1"/>
    </source>
</evidence>
<dbReference type="SUPFAM" id="SSF55729">
    <property type="entry name" value="Acyl-CoA N-acyltransferases (Nat)"/>
    <property type="match status" value="1"/>
</dbReference>
<evidence type="ECO:0000259" key="1">
    <source>
        <dbReference type="PROSITE" id="PS51186"/>
    </source>
</evidence>
<dbReference type="GO" id="GO:0016747">
    <property type="term" value="F:acyltransferase activity, transferring groups other than amino-acyl groups"/>
    <property type="evidence" value="ECO:0007669"/>
    <property type="project" value="InterPro"/>
</dbReference>
<dbReference type="OrthoDB" id="9788916at2"/>
<evidence type="ECO:0000313" key="3">
    <source>
        <dbReference type="Proteomes" id="UP000239532"/>
    </source>
</evidence>
<dbReference type="RefSeq" id="WP_105983715.1">
    <property type="nucleotide sequence ID" value="NZ_MQUC01000003.1"/>
</dbReference>
<gene>
    <name evidence="2" type="ORF">BST86_13525</name>
</gene>
<dbReference type="PANTHER" id="PTHR43792:SF1">
    <property type="entry name" value="N-ACETYLTRANSFERASE DOMAIN-CONTAINING PROTEIN"/>
    <property type="match status" value="1"/>
</dbReference>
<dbReference type="AlphaFoldDB" id="A0A2S9WX37"/>
<dbReference type="Proteomes" id="UP000239532">
    <property type="component" value="Unassembled WGS sequence"/>
</dbReference>
<dbReference type="Gene3D" id="3.40.630.30">
    <property type="match status" value="1"/>
</dbReference>
<sequence length="177" mass="20773">MNLNFETERLLLRPFEKRDASHFYLMNNDEEVMRYTGDVPFESIAAAEDFIEDYTNNPTGQIQKYHMGRLAVIDKTSKEFVGFCGIKTHEASQITDIGYRLLRSQWGKGYATEACHKMLKFAFDHHQKDQIIAHVHEQNIGSQRVAEKLGFQLDHRFLWDGLLPGRYYKLTRDAYYN</sequence>
<dbReference type="PROSITE" id="PS51186">
    <property type="entry name" value="GNAT"/>
    <property type="match status" value="1"/>
</dbReference>
<dbReference type="PANTHER" id="PTHR43792">
    <property type="entry name" value="GNAT FAMILY, PUTATIVE (AFU_ORTHOLOGUE AFUA_3G00765)-RELATED-RELATED"/>
    <property type="match status" value="1"/>
</dbReference>
<comment type="caution">
    <text evidence="2">The sequence shown here is derived from an EMBL/GenBank/DDBJ whole genome shotgun (WGS) entry which is preliminary data.</text>
</comment>
<dbReference type="InterPro" id="IPR016181">
    <property type="entry name" value="Acyl_CoA_acyltransferase"/>
</dbReference>
<dbReference type="InterPro" id="IPR000182">
    <property type="entry name" value="GNAT_dom"/>
</dbReference>
<proteinExistence type="predicted"/>
<keyword evidence="3" id="KW-1185">Reference proteome</keyword>
<keyword evidence="2" id="KW-0808">Transferase</keyword>
<protein>
    <submittedName>
        <fullName evidence="2">GNAT family N-acetyltransferase</fullName>
    </submittedName>
</protein>
<name>A0A2S9WX37_9FLAO</name>
<dbReference type="EMBL" id="MQUC01000003">
    <property type="protein sequence ID" value="PRP68037.1"/>
    <property type="molecule type" value="Genomic_DNA"/>
</dbReference>
<organism evidence="2 3">
    <name type="scientific">Nonlabens agnitus</name>
    <dbReference type="NCBI Taxonomy" id="870484"/>
    <lineage>
        <taxon>Bacteria</taxon>
        <taxon>Pseudomonadati</taxon>
        <taxon>Bacteroidota</taxon>
        <taxon>Flavobacteriia</taxon>
        <taxon>Flavobacteriales</taxon>
        <taxon>Flavobacteriaceae</taxon>
        <taxon>Nonlabens</taxon>
    </lineage>
</organism>